<keyword evidence="1" id="KW-0472">Membrane</keyword>
<reference evidence="2 3" key="1">
    <citation type="submission" date="2018-11" db="EMBL/GenBank/DDBJ databases">
        <title>The Potential of Streptomyces as Biocontrol Agents against the Tomato grey mould, Botrytis cinerea (Gray mold) Frontiers in Microbiology.</title>
        <authorList>
            <person name="Li D."/>
        </authorList>
    </citation>
    <scope>NUCLEOTIDE SEQUENCE [LARGE SCALE GENOMIC DNA]</scope>
    <source>
        <strain evidence="2 3">NEAU-LD23</strain>
    </source>
</reference>
<dbReference type="EMBL" id="RIBZ01000173">
    <property type="protein sequence ID" value="RNG27414.1"/>
    <property type="molecule type" value="Genomic_DNA"/>
</dbReference>
<dbReference type="AlphaFoldDB" id="A0A3M8WC56"/>
<dbReference type="Proteomes" id="UP000275401">
    <property type="component" value="Unassembled WGS sequence"/>
</dbReference>
<evidence type="ECO:0000313" key="3">
    <source>
        <dbReference type="Proteomes" id="UP000275401"/>
    </source>
</evidence>
<comment type="caution">
    <text evidence="2">The sequence shown here is derived from an EMBL/GenBank/DDBJ whole genome shotgun (WGS) entry which is preliminary data.</text>
</comment>
<feature type="transmembrane region" description="Helical" evidence="1">
    <location>
        <begin position="27"/>
        <end position="48"/>
    </location>
</feature>
<evidence type="ECO:0000256" key="1">
    <source>
        <dbReference type="SAM" id="Phobius"/>
    </source>
</evidence>
<keyword evidence="1" id="KW-1133">Transmembrane helix</keyword>
<evidence type="ECO:0000313" key="2">
    <source>
        <dbReference type="EMBL" id="RNG27414.1"/>
    </source>
</evidence>
<organism evidence="2 3">
    <name type="scientific">Streptomyces botrytidirepellens</name>
    <dbReference type="NCBI Taxonomy" id="2486417"/>
    <lineage>
        <taxon>Bacteria</taxon>
        <taxon>Bacillati</taxon>
        <taxon>Actinomycetota</taxon>
        <taxon>Actinomycetes</taxon>
        <taxon>Kitasatosporales</taxon>
        <taxon>Streptomycetaceae</taxon>
        <taxon>Streptomyces</taxon>
    </lineage>
</organism>
<feature type="non-terminal residue" evidence="2">
    <location>
        <position position="1"/>
    </location>
</feature>
<keyword evidence="3" id="KW-1185">Reference proteome</keyword>
<proteinExistence type="predicted"/>
<sequence>FARAAVVVAGGVAVALARHPWWVTAPRHPAATGCCALVAVAGLVALGADRRWRMPWRRLRLRLTGHPLAGTPPGVPVAATVELLEHSLAWQSTSPLVRSALLDHWDEGGWRILQYAGVHARGGAARPVVVLFALDAEASRDAVREPAVRVSVLDADTGERLRS</sequence>
<gene>
    <name evidence="2" type="ORF">EEJ42_13360</name>
</gene>
<accession>A0A3M8WC56</accession>
<protein>
    <submittedName>
        <fullName evidence="2">Uncharacterized protein</fullName>
    </submittedName>
</protein>
<name>A0A3M8WC56_9ACTN</name>
<keyword evidence="1" id="KW-0812">Transmembrane</keyword>